<dbReference type="Pfam" id="PF02135">
    <property type="entry name" value="zf-TAZ"/>
    <property type="match status" value="1"/>
</dbReference>
<keyword evidence="5 12" id="KW-0863">Zinc-finger</keyword>
<comment type="catalytic activity">
    <reaction evidence="11">
        <text>L-lysyl-[protein] + acetyl-CoA = N(6)-acetyl-L-lysyl-[protein] + CoA + H(+)</text>
        <dbReference type="Rhea" id="RHEA:45948"/>
        <dbReference type="Rhea" id="RHEA-COMP:9752"/>
        <dbReference type="Rhea" id="RHEA-COMP:10731"/>
        <dbReference type="ChEBI" id="CHEBI:15378"/>
        <dbReference type="ChEBI" id="CHEBI:29969"/>
        <dbReference type="ChEBI" id="CHEBI:57287"/>
        <dbReference type="ChEBI" id="CHEBI:57288"/>
        <dbReference type="ChEBI" id="CHEBI:61930"/>
        <dbReference type="EC" id="2.3.1.48"/>
    </reaction>
</comment>
<evidence type="ECO:0000256" key="9">
    <source>
        <dbReference type="ARBA" id="ARBA00023163"/>
    </source>
</evidence>
<sequence length="177" mass="20415">MQRQLILILHAHKCNEKQKLSSTPVHCALPYCPKMKNVLEHMITCNKGSDCTYYHCRTSRQIITHWKECNIEKCPICLPVKNSKSSKGKPKEQPRGYTISPLSSILKKSPRQIEKEEKDLNELKNTLNEHLVVWKTDESADESSFWENDSMSEKAEKVGDKEEDDHSKTLTNESLLC</sequence>
<evidence type="ECO:0000313" key="17">
    <source>
        <dbReference type="WBParaSite" id="jg15742"/>
    </source>
</evidence>
<keyword evidence="3" id="KW-0808">Transferase</keyword>
<dbReference type="Proteomes" id="UP000887574">
    <property type="component" value="Unplaced"/>
</dbReference>
<name>A0A915D5C2_9BILA</name>
<feature type="compositionally biased region" description="Basic and acidic residues" evidence="14">
    <location>
        <begin position="151"/>
        <end position="168"/>
    </location>
</feature>
<evidence type="ECO:0000256" key="6">
    <source>
        <dbReference type="ARBA" id="ARBA00022833"/>
    </source>
</evidence>
<dbReference type="PANTHER" id="PTHR13808:SF1">
    <property type="entry name" value="HISTONE ACETYLTRANSFERASE"/>
    <property type="match status" value="1"/>
</dbReference>
<dbReference type="GO" id="GO:0005634">
    <property type="term" value="C:nucleus"/>
    <property type="evidence" value="ECO:0007669"/>
    <property type="project" value="UniProtKB-SubCell"/>
</dbReference>
<dbReference type="WBParaSite" id="jg15742">
    <property type="protein sequence ID" value="jg15742"/>
    <property type="gene ID" value="jg15742"/>
</dbReference>
<dbReference type="GO" id="GO:0045944">
    <property type="term" value="P:positive regulation of transcription by RNA polymerase II"/>
    <property type="evidence" value="ECO:0007669"/>
    <property type="project" value="TreeGrafter"/>
</dbReference>
<dbReference type="GO" id="GO:0000123">
    <property type="term" value="C:histone acetyltransferase complex"/>
    <property type="evidence" value="ECO:0007669"/>
    <property type="project" value="TreeGrafter"/>
</dbReference>
<evidence type="ECO:0000256" key="3">
    <source>
        <dbReference type="ARBA" id="ARBA00022679"/>
    </source>
</evidence>
<evidence type="ECO:0000259" key="15">
    <source>
        <dbReference type="PROSITE" id="PS50134"/>
    </source>
</evidence>
<comment type="subcellular location">
    <subcellularLocation>
        <location evidence="1">Nucleus</location>
    </subcellularLocation>
</comment>
<organism evidence="16 17">
    <name type="scientific">Ditylenchus dipsaci</name>
    <dbReference type="NCBI Taxonomy" id="166011"/>
    <lineage>
        <taxon>Eukaryota</taxon>
        <taxon>Metazoa</taxon>
        <taxon>Ecdysozoa</taxon>
        <taxon>Nematoda</taxon>
        <taxon>Chromadorea</taxon>
        <taxon>Rhabditida</taxon>
        <taxon>Tylenchina</taxon>
        <taxon>Tylenchomorpha</taxon>
        <taxon>Sphaerularioidea</taxon>
        <taxon>Anguinidae</taxon>
        <taxon>Anguininae</taxon>
        <taxon>Ditylenchus</taxon>
    </lineage>
</organism>
<dbReference type="SUPFAM" id="SSF57933">
    <property type="entry name" value="TAZ domain"/>
    <property type="match status" value="1"/>
</dbReference>
<evidence type="ECO:0000256" key="4">
    <source>
        <dbReference type="ARBA" id="ARBA00022723"/>
    </source>
</evidence>
<evidence type="ECO:0000256" key="8">
    <source>
        <dbReference type="ARBA" id="ARBA00023015"/>
    </source>
</evidence>
<accession>A0A915D5C2</accession>
<dbReference type="InterPro" id="IPR035898">
    <property type="entry name" value="TAZ_dom_sf"/>
</dbReference>
<keyword evidence="10" id="KW-0539">Nucleus</keyword>
<evidence type="ECO:0000256" key="10">
    <source>
        <dbReference type="ARBA" id="ARBA00023242"/>
    </source>
</evidence>
<dbReference type="PROSITE" id="PS50134">
    <property type="entry name" value="ZF_TAZ"/>
    <property type="match status" value="1"/>
</dbReference>
<keyword evidence="6 12" id="KW-0862">Zinc</keyword>
<keyword evidence="9" id="KW-0804">Transcription</keyword>
<protein>
    <recommendedName>
        <fullName evidence="2">histone acetyltransferase</fullName>
        <ecNumber evidence="2">2.3.1.48</ecNumber>
    </recommendedName>
</protein>
<feature type="zinc finger region" description="TAZ-type" evidence="12">
    <location>
        <begin position="1"/>
        <end position="80"/>
    </location>
</feature>
<dbReference type="GO" id="GO:0003713">
    <property type="term" value="F:transcription coactivator activity"/>
    <property type="evidence" value="ECO:0007669"/>
    <property type="project" value="TreeGrafter"/>
</dbReference>
<dbReference type="SMART" id="SM00551">
    <property type="entry name" value="ZnF_TAZ"/>
    <property type="match status" value="1"/>
</dbReference>
<dbReference type="Gene3D" id="1.20.1020.10">
    <property type="entry name" value="TAZ domain"/>
    <property type="match status" value="1"/>
</dbReference>
<reference evidence="17" key="1">
    <citation type="submission" date="2022-11" db="UniProtKB">
        <authorList>
            <consortium name="WormBaseParasite"/>
        </authorList>
    </citation>
    <scope>IDENTIFICATION</scope>
</reference>
<evidence type="ECO:0000313" key="16">
    <source>
        <dbReference type="Proteomes" id="UP000887574"/>
    </source>
</evidence>
<keyword evidence="7" id="KW-0156">Chromatin regulator</keyword>
<keyword evidence="4 12" id="KW-0479">Metal-binding</keyword>
<keyword evidence="13" id="KW-0175">Coiled coil</keyword>
<keyword evidence="8" id="KW-0805">Transcription regulation</keyword>
<dbReference type="GO" id="GO:0031490">
    <property type="term" value="F:chromatin DNA binding"/>
    <property type="evidence" value="ECO:0007669"/>
    <property type="project" value="TreeGrafter"/>
</dbReference>
<evidence type="ECO:0000256" key="14">
    <source>
        <dbReference type="SAM" id="MobiDB-lite"/>
    </source>
</evidence>
<proteinExistence type="predicted"/>
<dbReference type="InterPro" id="IPR013178">
    <property type="entry name" value="Histone_AcTrfase_Rtt109/CBP"/>
</dbReference>
<dbReference type="GO" id="GO:0008270">
    <property type="term" value="F:zinc ion binding"/>
    <property type="evidence" value="ECO:0007669"/>
    <property type="project" value="UniProtKB-KW"/>
</dbReference>
<evidence type="ECO:0000256" key="12">
    <source>
        <dbReference type="PROSITE-ProRule" id="PRU00203"/>
    </source>
</evidence>
<feature type="region of interest" description="Disordered" evidence="14">
    <location>
        <begin position="138"/>
        <end position="177"/>
    </location>
</feature>
<evidence type="ECO:0000256" key="7">
    <source>
        <dbReference type="ARBA" id="ARBA00022853"/>
    </source>
</evidence>
<dbReference type="AlphaFoldDB" id="A0A915D5C2"/>
<dbReference type="GO" id="GO:0004402">
    <property type="term" value="F:histone acetyltransferase activity"/>
    <property type="evidence" value="ECO:0007669"/>
    <property type="project" value="InterPro"/>
</dbReference>
<evidence type="ECO:0000256" key="1">
    <source>
        <dbReference type="ARBA" id="ARBA00004123"/>
    </source>
</evidence>
<feature type="coiled-coil region" evidence="13">
    <location>
        <begin position="106"/>
        <end position="133"/>
    </location>
</feature>
<dbReference type="EC" id="2.3.1.48" evidence="2"/>
<feature type="domain" description="TAZ-type" evidence="15">
    <location>
        <begin position="1"/>
        <end position="80"/>
    </location>
</feature>
<dbReference type="InterPro" id="IPR000197">
    <property type="entry name" value="Znf_TAZ"/>
</dbReference>
<evidence type="ECO:0000256" key="13">
    <source>
        <dbReference type="SAM" id="Coils"/>
    </source>
</evidence>
<dbReference type="GO" id="GO:0005667">
    <property type="term" value="C:transcription regulator complex"/>
    <property type="evidence" value="ECO:0007669"/>
    <property type="project" value="TreeGrafter"/>
</dbReference>
<evidence type="ECO:0000256" key="5">
    <source>
        <dbReference type="ARBA" id="ARBA00022771"/>
    </source>
</evidence>
<keyword evidence="16" id="KW-1185">Reference proteome</keyword>
<evidence type="ECO:0000256" key="11">
    <source>
        <dbReference type="ARBA" id="ARBA00048017"/>
    </source>
</evidence>
<feature type="region of interest" description="Disordered" evidence="14">
    <location>
        <begin position="81"/>
        <end position="101"/>
    </location>
</feature>
<dbReference type="PANTHER" id="PTHR13808">
    <property type="entry name" value="CBP/P300-RELATED"/>
    <property type="match status" value="1"/>
</dbReference>
<evidence type="ECO:0000256" key="2">
    <source>
        <dbReference type="ARBA" id="ARBA00013184"/>
    </source>
</evidence>